<dbReference type="Pfam" id="PF02724">
    <property type="entry name" value="CDC45"/>
    <property type="match status" value="2"/>
</dbReference>
<evidence type="ECO:0000256" key="2">
    <source>
        <dbReference type="ARBA" id="ARBA00010727"/>
    </source>
</evidence>
<evidence type="ECO:0000256" key="1">
    <source>
        <dbReference type="ARBA" id="ARBA00004123"/>
    </source>
</evidence>
<dbReference type="GO" id="GO:0051301">
    <property type="term" value="P:cell division"/>
    <property type="evidence" value="ECO:0007669"/>
    <property type="project" value="UniProtKB-KW"/>
</dbReference>
<dbReference type="GO" id="GO:0000727">
    <property type="term" value="P:double-strand break repair via break-induced replication"/>
    <property type="evidence" value="ECO:0007669"/>
    <property type="project" value="TreeGrafter"/>
</dbReference>
<protein>
    <submittedName>
        <fullName evidence="6">Cell division control protein 45</fullName>
    </submittedName>
</protein>
<keyword evidence="7" id="KW-1185">Reference proteome</keyword>
<dbReference type="InterPro" id="IPR003874">
    <property type="entry name" value="CDC45"/>
</dbReference>
<name>A0A4Y2LKF1_ARAVE</name>
<accession>A0A4Y2LKF1</accession>
<keyword evidence="3" id="KW-0235">DNA replication</keyword>
<dbReference type="GO" id="GO:0006270">
    <property type="term" value="P:DNA replication initiation"/>
    <property type="evidence" value="ECO:0007669"/>
    <property type="project" value="InterPro"/>
</dbReference>
<keyword evidence="4" id="KW-0539">Nucleus</keyword>
<comment type="similarity">
    <text evidence="2">Belongs to the CDC45 family.</text>
</comment>
<dbReference type="GO" id="GO:0031261">
    <property type="term" value="C:DNA replication preinitiation complex"/>
    <property type="evidence" value="ECO:0007669"/>
    <property type="project" value="TreeGrafter"/>
</dbReference>
<dbReference type="Proteomes" id="UP000499080">
    <property type="component" value="Unassembled WGS sequence"/>
</dbReference>
<evidence type="ECO:0000256" key="5">
    <source>
        <dbReference type="ARBA" id="ARBA00023306"/>
    </source>
</evidence>
<dbReference type="GO" id="GO:0003697">
    <property type="term" value="F:single-stranded DNA binding"/>
    <property type="evidence" value="ECO:0007669"/>
    <property type="project" value="TreeGrafter"/>
</dbReference>
<evidence type="ECO:0000313" key="7">
    <source>
        <dbReference type="Proteomes" id="UP000499080"/>
    </source>
</evidence>
<evidence type="ECO:0000313" key="6">
    <source>
        <dbReference type="EMBL" id="GBN14919.1"/>
    </source>
</evidence>
<dbReference type="OrthoDB" id="10258882at2759"/>
<sequence length="549" mass="62559">MFVADIRADFYDVIAGNRVLLLVGCDVDAVCATKILQYLFQCDNVLYTLIPVYGKTSLIEAFAQHKGQAKCVVMLNCGAKMDIVEALEPPDDMVFFVSDSHRPVNVYNVYSESQIRLLMNLDDCEGIPAYNDIFRDSDSEDEDGESGTSSAELIMKRRERRMWEENRNKIMFDYSQISYYGEPTSILMFNLAWKMSMDNNDLLWWAIVGLTEQLVMNKTDQDKYIMCATGLQGHVSRHNRLESGALNTASSMKITFDKELNLALYRHWSLYDSIMHSKYTACKFKLWSFKGQKRMLEFLAEIGLPLFQCKQKFFSMDMDYRNNVSGWMEDISEKYKLDKIVYGAFIVQYGFKGKFSATDVVLAINALLESIDKEKTVTDKFHDALDAMGKGEVNAIKKGIELAKLRLLAVSRQVQVFIDMKQIIKPGPFMYAIVPSTTYDSRYFSHPGCLSMLAHFTLEAHVNNTNNRRIGSLPLILFAQDDSNPDRYLVIGVPPLSALSPKNFFAKAFEQAAEQCRISISQDLFFDSVVSIHRNDQAKFLGALFLLLS</sequence>
<dbReference type="GO" id="GO:0003682">
    <property type="term" value="F:chromatin binding"/>
    <property type="evidence" value="ECO:0007669"/>
    <property type="project" value="TreeGrafter"/>
</dbReference>
<dbReference type="GO" id="GO:1902977">
    <property type="term" value="P:mitotic DNA replication preinitiation complex assembly"/>
    <property type="evidence" value="ECO:0007669"/>
    <property type="project" value="TreeGrafter"/>
</dbReference>
<proteinExistence type="inferred from homology"/>
<comment type="subcellular location">
    <subcellularLocation>
        <location evidence="1">Nucleus</location>
    </subcellularLocation>
</comment>
<dbReference type="PANTHER" id="PTHR10507:SF0">
    <property type="entry name" value="CELL DIVISION CONTROL PROTEIN 45 HOMOLOG"/>
    <property type="match status" value="1"/>
</dbReference>
<keyword evidence="6" id="KW-0132">Cell division</keyword>
<dbReference type="GO" id="GO:0003688">
    <property type="term" value="F:DNA replication origin binding"/>
    <property type="evidence" value="ECO:0007669"/>
    <property type="project" value="TreeGrafter"/>
</dbReference>
<evidence type="ECO:0000256" key="3">
    <source>
        <dbReference type="ARBA" id="ARBA00022705"/>
    </source>
</evidence>
<dbReference type="PANTHER" id="PTHR10507">
    <property type="entry name" value="CDC45-RELATED PROTEIN"/>
    <property type="match status" value="1"/>
</dbReference>
<evidence type="ECO:0000256" key="4">
    <source>
        <dbReference type="ARBA" id="ARBA00023242"/>
    </source>
</evidence>
<dbReference type="EMBL" id="BGPR01005965">
    <property type="protein sequence ID" value="GBN14919.1"/>
    <property type="molecule type" value="Genomic_DNA"/>
</dbReference>
<gene>
    <name evidence="6" type="primary">CDC45</name>
    <name evidence="6" type="ORF">AVEN_79931_1</name>
</gene>
<dbReference type="AlphaFoldDB" id="A0A4Y2LKF1"/>
<keyword evidence="5" id="KW-0131">Cell cycle</keyword>
<comment type="caution">
    <text evidence="6">The sequence shown here is derived from an EMBL/GenBank/DDBJ whole genome shotgun (WGS) entry which is preliminary data.</text>
</comment>
<organism evidence="6 7">
    <name type="scientific">Araneus ventricosus</name>
    <name type="common">Orbweaver spider</name>
    <name type="synonym">Epeira ventricosa</name>
    <dbReference type="NCBI Taxonomy" id="182803"/>
    <lineage>
        <taxon>Eukaryota</taxon>
        <taxon>Metazoa</taxon>
        <taxon>Ecdysozoa</taxon>
        <taxon>Arthropoda</taxon>
        <taxon>Chelicerata</taxon>
        <taxon>Arachnida</taxon>
        <taxon>Araneae</taxon>
        <taxon>Araneomorphae</taxon>
        <taxon>Entelegynae</taxon>
        <taxon>Araneoidea</taxon>
        <taxon>Araneidae</taxon>
        <taxon>Araneus</taxon>
    </lineage>
</organism>
<reference evidence="6 7" key="1">
    <citation type="journal article" date="2019" name="Sci. Rep.">
        <title>Orb-weaving spider Araneus ventricosus genome elucidates the spidroin gene catalogue.</title>
        <authorList>
            <person name="Kono N."/>
            <person name="Nakamura H."/>
            <person name="Ohtoshi R."/>
            <person name="Moran D.A.P."/>
            <person name="Shinohara A."/>
            <person name="Yoshida Y."/>
            <person name="Fujiwara M."/>
            <person name="Mori M."/>
            <person name="Tomita M."/>
            <person name="Arakawa K."/>
        </authorList>
    </citation>
    <scope>NUCLEOTIDE SEQUENCE [LARGE SCALE GENOMIC DNA]</scope>
</reference>